<dbReference type="PANTHER" id="PTHR31025:SF9">
    <property type="entry name" value="SI:DKEY-286J15.1"/>
    <property type="match status" value="1"/>
</dbReference>
<dbReference type="Proteomes" id="UP001591681">
    <property type="component" value="Unassembled WGS sequence"/>
</dbReference>
<sequence length="514" mass="58621">MDTAPEIQQSPPTGGSSLSKEEPNTSKFVTVSNPEYIVFTDSELEQVRRSYFEQKRLGTEQNVTMSNELFCRLIRNTMTNMISIARATEDFRYPNQHEVNAMARRLVEYYPMIKDKSPNNPWVSRVHLVSFACCWYCVNTNLYIYSYIHVAKKLRKRLSNVRSPRKAKVPPSKKPRQEVSSDVSTTDYDGDSGASTIILEQSPVRPRGSPENLTPRTSTPVETQESSDEECMYCIKCNLSLVHPNIPVMPSAGSADIMDSQKIQARHYKTLQEQYKSKKPNKAAVTHLLNLEFQSRRAFITSDVLKEQDRAASILEAYPCFRELDHVLDELQQVIQPTNSHYISEMQSRWRTFYSKVQFYAIMKKAMKPPKTLNGVEHVTAVFRALPLLFPSSTMPPKKLGSSSEALFHVLATSEDPNGFIQQRPLSSPVLLVSEDNCMIAIGKTPVTTFSMERLNEGLLYLMAYYYALHMTYPKCISTVLSVLQTEVLHDSIHDQDLTPQYKKSIGEWKSFSE</sequence>
<protein>
    <submittedName>
        <fullName evidence="2">Uncharacterized protein</fullName>
    </submittedName>
</protein>
<feature type="region of interest" description="Disordered" evidence="1">
    <location>
        <begin position="1"/>
        <end position="26"/>
    </location>
</feature>
<feature type="compositionally biased region" description="Polar residues" evidence="1">
    <location>
        <begin position="178"/>
        <end position="199"/>
    </location>
</feature>
<gene>
    <name evidence="2" type="ORF">ACEWY4_003848</name>
</gene>
<keyword evidence="3" id="KW-1185">Reference proteome</keyword>
<organism evidence="2 3">
    <name type="scientific">Coilia grayii</name>
    <name type="common">Gray's grenadier anchovy</name>
    <dbReference type="NCBI Taxonomy" id="363190"/>
    <lineage>
        <taxon>Eukaryota</taxon>
        <taxon>Metazoa</taxon>
        <taxon>Chordata</taxon>
        <taxon>Craniata</taxon>
        <taxon>Vertebrata</taxon>
        <taxon>Euteleostomi</taxon>
        <taxon>Actinopterygii</taxon>
        <taxon>Neopterygii</taxon>
        <taxon>Teleostei</taxon>
        <taxon>Clupei</taxon>
        <taxon>Clupeiformes</taxon>
        <taxon>Clupeoidei</taxon>
        <taxon>Engraulidae</taxon>
        <taxon>Coilinae</taxon>
        <taxon>Coilia</taxon>
    </lineage>
</organism>
<evidence type="ECO:0000256" key="1">
    <source>
        <dbReference type="SAM" id="MobiDB-lite"/>
    </source>
</evidence>
<feature type="compositionally biased region" description="Polar residues" evidence="1">
    <location>
        <begin position="211"/>
        <end position="224"/>
    </location>
</feature>
<dbReference type="PANTHER" id="PTHR31025">
    <property type="entry name" value="SI:CH211-196P9.1-RELATED"/>
    <property type="match status" value="1"/>
</dbReference>
<reference evidence="2 3" key="1">
    <citation type="submission" date="2024-09" db="EMBL/GenBank/DDBJ databases">
        <title>A chromosome-level genome assembly of Gray's grenadier anchovy, Coilia grayii.</title>
        <authorList>
            <person name="Fu Z."/>
        </authorList>
    </citation>
    <scope>NUCLEOTIDE SEQUENCE [LARGE SCALE GENOMIC DNA]</scope>
    <source>
        <strain evidence="2">G4</strain>
        <tissue evidence="2">Muscle</tissue>
    </source>
</reference>
<name>A0ABD1KSF8_9TELE</name>
<feature type="region of interest" description="Disordered" evidence="1">
    <location>
        <begin position="159"/>
        <end position="224"/>
    </location>
</feature>
<dbReference type="EMBL" id="JBHFQA010000003">
    <property type="protein sequence ID" value="KAL2102087.1"/>
    <property type="molecule type" value="Genomic_DNA"/>
</dbReference>
<evidence type="ECO:0000313" key="3">
    <source>
        <dbReference type="Proteomes" id="UP001591681"/>
    </source>
</evidence>
<feature type="compositionally biased region" description="Polar residues" evidence="1">
    <location>
        <begin position="1"/>
        <end position="18"/>
    </location>
</feature>
<accession>A0ABD1KSF8</accession>
<proteinExistence type="predicted"/>
<evidence type="ECO:0000313" key="2">
    <source>
        <dbReference type="EMBL" id="KAL2102087.1"/>
    </source>
</evidence>
<comment type="caution">
    <text evidence="2">The sequence shown here is derived from an EMBL/GenBank/DDBJ whole genome shotgun (WGS) entry which is preliminary data.</text>
</comment>
<dbReference type="AlphaFoldDB" id="A0ABD1KSF8"/>
<feature type="compositionally biased region" description="Basic residues" evidence="1">
    <location>
        <begin position="159"/>
        <end position="174"/>
    </location>
</feature>